<dbReference type="SMART" id="SM00922">
    <property type="entry name" value="MR_MLE"/>
    <property type="match status" value="1"/>
</dbReference>
<comment type="caution">
    <text evidence="5">The sequence shown here is derived from an EMBL/GenBank/DDBJ whole genome shotgun (WGS) entry which is preliminary data.</text>
</comment>
<dbReference type="SUPFAM" id="SSF54826">
    <property type="entry name" value="Enolase N-terminal domain-like"/>
    <property type="match status" value="1"/>
</dbReference>
<dbReference type="SFLD" id="SFLDS00001">
    <property type="entry name" value="Enolase"/>
    <property type="match status" value="1"/>
</dbReference>
<dbReference type="PANTHER" id="PTHR13794">
    <property type="entry name" value="ENOLASE SUPERFAMILY, MANDELATE RACEMASE"/>
    <property type="match status" value="1"/>
</dbReference>
<dbReference type="CDD" id="cd03316">
    <property type="entry name" value="MR_like"/>
    <property type="match status" value="1"/>
</dbReference>
<evidence type="ECO:0000256" key="1">
    <source>
        <dbReference type="ARBA" id="ARBA00001946"/>
    </source>
</evidence>
<keyword evidence="2" id="KW-0479">Metal-binding</keyword>
<comment type="cofactor">
    <cofactor evidence="1">
        <name>Mg(2+)</name>
        <dbReference type="ChEBI" id="CHEBI:18420"/>
    </cofactor>
</comment>
<keyword evidence="6" id="KW-1185">Reference proteome</keyword>
<keyword evidence="3" id="KW-0460">Magnesium</keyword>
<dbReference type="InterPro" id="IPR029065">
    <property type="entry name" value="Enolase_C-like"/>
</dbReference>
<dbReference type="Gene3D" id="3.20.20.120">
    <property type="entry name" value="Enolase-like C-terminal domain"/>
    <property type="match status" value="1"/>
</dbReference>
<dbReference type="SUPFAM" id="SSF51604">
    <property type="entry name" value="Enolase C-terminal domain-like"/>
    <property type="match status" value="1"/>
</dbReference>
<evidence type="ECO:0000256" key="2">
    <source>
        <dbReference type="ARBA" id="ARBA00022723"/>
    </source>
</evidence>
<evidence type="ECO:0000256" key="3">
    <source>
        <dbReference type="ARBA" id="ARBA00022842"/>
    </source>
</evidence>
<dbReference type="InterPro" id="IPR046945">
    <property type="entry name" value="RHMD-like"/>
</dbReference>
<evidence type="ECO:0000313" key="5">
    <source>
        <dbReference type="EMBL" id="MBR0669018.1"/>
    </source>
</evidence>
<feature type="domain" description="Mandelate racemase/muconate lactonizing enzyme C-terminal" evidence="4">
    <location>
        <begin position="149"/>
        <end position="249"/>
    </location>
</feature>
<gene>
    <name evidence="5" type="ORF">GXW71_32010</name>
</gene>
<evidence type="ECO:0000313" key="6">
    <source>
        <dbReference type="Proteomes" id="UP001196870"/>
    </source>
</evidence>
<dbReference type="InterPro" id="IPR013342">
    <property type="entry name" value="Mandelate_racemase_C"/>
</dbReference>
<name>A0ABS5F8X1_9PROT</name>
<dbReference type="InterPro" id="IPR036849">
    <property type="entry name" value="Enolase-like_C_sf"/>
</dbReference>
<evidence type="ECO:0000259" key="4">
    <source>
        <dbReference type="SMART" id="SM00922"/>
    </source>
</evidence>
<protein>
    <submittedName>
        <fullName evidence="5">Mandelate racemase/muconate lactonizing enzyme family protein</fullName>
    </submittedName>
</protein>
<accession>A0ABS5F8X1</accession>
<dbReference type="Gene3D" id="3.30.390.10">
    <property type="entry name" value="Enolase-like, N-terminal domain"/>
    <property type="match status" value="1"/>
</dbReference>
<dbReference type="EMBL" id="JAAGBB010000078">
    <property type="protein sequence ID" value="MBR0669018.1"/>
    <property type="molecule type" value="Genomic_DNA"/>
</dbReference>
<dbReference type="InterPro" id="IPR013341">
    <property type="entry name" value="Mandelate_racemase_N_dom"/>
</dbReference>
<organism evidence="5 6">
    <name type="scientific">Plastoroseomonas hellenica</name>
    <dbReference type="NCBI Taxonomy" id="2687306"/>
    <lineage>
        <taxon>Bacteria</taxon>
        <taxon>Pseudomonadati</taxon>
        <taxon>Pseudomonadota</taxon>
        <taxon>Alphaproteobacteria</taxon>
        <taxon>Acetobacterales</taxon>
        <taxon>Acetobacteraceae</taxon>
        <taxon>Plastoroseomonas</taxon>
    </lineage>
</organism>
<dbReference type="SFLD" id="SFLDG00179">
    <property type="entry name" value="mandelate_racemase"/>
    <property type="match status" value="1"/>
</dbReference>
<proteinExistence type="predicted"/>
<dbReference type="Pfam" id="PF02746">
    <property type="entry name" value="MR_MLE_N"/>
    <property type="match status" value="1"/>
</dbReference>
<dbReference type="PANTHER" id="PTHR13794:SF58">
    <property type="entry name" value="MITOCHONDRIAL ENOLASE SUPERFAMILY MEMBER 1"/>
    <property type="match status" value="1"/>
</dbReference>
<dbReference type="InterPro" id="IPR029017">
    <property type="entry name" value="Enolase-like_N"/>
</dbReference>
<dbReference type="Proteomes" id="UP001196870">
    <property type="component" value="Unassembled WGS sequence"/>
</dbReference>
<dbReference type="Pfam" id="PF13378">
    <property type="entry name" value="MR_MLE_C"/>
    <property type="match status" value="1"/>
</dbReference>
<dbReference type="RefSeq" id="WP_211857483.1">
    <property type="nucleotide sequence ID" value="NZ_JAAGBB010000078.1"/>
</dbReference>
<reference evidence="6" key="1">
    <citation type="journal article" date="2021" name="Syst. Appl. Microbiol.">
        <title>Roseomonas hellenica sp. nov., isolated from roots of wild-growing Alkanna tinctoria.</title>
        <authorList>
            <person name="Rat A."/>
            <person name="Naranjo H.D."/>
            <person name="Lebbe L."/>
            <person name="Cnockaert M."/>
            <person name="Krigas N."/>
            <person name="Grigoriadou K."/>
            <person name="Maloupa E."/>
            <person name="Willems A."/>
        </authorList>
    </citation>
    <scope>NUCLEOTIDE SEQUENCE [LARGE SCALE GENOMIC DNA]</scope>
    <source>
        <strain evidence="6">LMG 31523</strain>
    </source>
</reference>
<sequence>MPKIAAVEVCIARVPLDRPINFSTRRVTAREYCLVRVRAEDGTAGLGYCYAVNTAGRLLFHAVTDALAPRLIGDDSHRVEGIWQDLYQDTLLLGRTGVVMRALSAIDIALWDLNARSAGLPLYRYLGASVLDRVPSYGSGGYYWPGKGDAELAEELRAFVAAGHRAVKIKVGARGRSPAEEAARLRAARDAIGPDIALMLDANNAWPDLPTALQFMRRFEPMDPYWIEEPFLPDDIDNHAALARATPVPVATGEIEAGRWRFKELLDKRAAAILQTDATVCGGITEWRRITATASSYGVATSPHAWHDVHVHLAASAPSVSYVEFMPDDHVVNFRRLIDTQLVLDKGDLLLPRTPGLGFDFDPEAIARYGARDIGGEGIWRVVREPG</sequence>